<dbReference type="InterPro" id="IPR044878">
    <property type="entry name" value="UbiA_sf"/>
</dbReference>
<feature type="transmembrane region" description="Helical" evidence="5">
    <location>
        <begin position="103"/>
        <end position="121"/>
    </location>
</feature>
<feature type="transmembrane region" description="Helical" evidence="5">
    <location>
        <begin position="245"/>
        <end position="262"/>
    </location>
</feature>
<dbReference type="Gene3D" id="1.10.357.140">
    <property type="entry name" value="UbiA prenyltransferase"/>
    <property type="match status" value="1"/>
</dbReference>
<sequence length="296" mass="33559">MAKYLALPTSFEHAFTTVGKWVYTLFLFTKSDIKTTIIPVSFFALAASPNLNFGSTPEAVIWLWIHLLQFNVSNQTMDPEEDELNKRDRPLPSGRISLKSARALRWALVPLCFMVSILYSLEVLYASIAMVASTIVYNELGAHNQWLIRNLLNGFGVASFEAGTTLVTSSNRHYLDSTAIISIGLSSFLFATTIQAQDFKDIDGDAMIGRKTLPIVYPKFARYTVIVPLLLWSASLWYIWKLDAFLASAFLGLAAYTGYRYLALTTVKQDRVSYYWYNLWLSMANALPGYYRYIHQ</sequence>
<dbReference type="CDD" id="cd13965">
    <property type="entry name" value="PT_UbiA_3"/>
    <property type="match status" value="1"/>
</dbReference>
<dbReference type="GO" id="GO:0016020">
    <property type="term" value="C:membrane"/>
    <property type="evidence" value="ECO:0007669"/>
    <property type="project" value="UniProtKB-SubCell"/>
</dbReference>
<dbReference type="InterPro" id="IPR000537">
    <property type="entry name" value="UbiA_prenyltransferase"/>
</dbReference>
<evidence type="ECO:0000313" key="6">
    <source>
        <dbReference type="EMBL" id="KAK7685409.1"/>
    </source>
</evidence>
<evidence type="ECO:0000256" key="2">
    <source>
        <dbReference type="ARBA" id="ARBA00022692"/>
    </source>
</evidence>
<dbReference type="Pfam" id="PF01040">
    <property type="entry name" value="UbiA"/>
    <property type="match status" value="1"/>
</dbReference>
<name>A0AAW0G142_9APHY</name>
<comment type="subcellular location">
    <subcellularLocation>
        <location evidence="1">Membrane</location>
        <topology evidence="1">Multi-pass membrane protein</topology>
    </subcellularLocation>
</comment>
<keyword evidence="2 5" id="KW-0812">Transmembrane</keyword>
<dbReference type="Proteomes" id="UP001385951">
    <property type="component" value="Unassembled WGS sequence"/>
</dbReference>
<evidence type="ECO:0000313" key="7">
    <source>
        <dbReference type="Proteomes" id="UP001385951"/>
    </source>
</evidence>
<dbReference type="EMBL" id="JASBNA010000020">
    <property type="protein sequence ID" value="KAK7685409.1"/>
    <property type="molecule type" value="Genomic_DNA"/>
</dbReference>
<gene>
    <name evidence="6" type="ORF">QCA50_011272</name>
</gene>
<keyword evidence="3 5" id="KW-1133">Transmembrane helix</keyword>
<organism evidence="6 7">
    <name type="scientific">Cerrena zonata</name>
    <dbReference type="NCBI Taxonomy" id="2478898"/>
    <lineage>
        <taxon>Eukaryota</taxon>
        <taxon>Fungi</taxon>
        <taxon>Dikarya</taxon>
        <taxon>Basidiomycota</taxon>
        <taxon>Agaricomycotina</taxon>
        <taxon>Agaricomycetes</taxon>
        <taxon>Polyporales</taxon>
        <taxon>Cerrenaceae</taxon>
        <taxon>Cerrena</taxon>
    </lineage>
</organism>
<feature type="transmembrane region" description="Helical" evidence="5">
    <location>
        <begin position="274"/>
        <end position="294"/>
    </location>
</feature>
<keyword evidence="4 5" id="KW-0472">Membrane</keyword>
<evidence type="ECO:0000256" key="4">
    <source>
        <dbReference type="ARBA" id="ARBA00023136"/>
    </source>
</evidence>
<accession>A0AAW0G142</accession>
<reference evidence="6 7" key="1">
    <citation type="submission" date="2022-09" db="EMBL/GenBank/DDBJ databases">
        <authorList>
            <person name="Palmer J.M."/>
        </authorList>
    </citation>
    <scope>NUCLEOTIDE SEQUENCE [LARGE SCALE GENOMIC DNA]</scope>
    <source>
        <strain evidence="6 7">DSM 7382</strain>
    </source>
</reference>
<proteinExistence type="predicted"/>
<dbReference type="AlphaFoldDB" id="A0AAW0G142"/>
<comment type="caution">
    <text evidence="6">The sequence shown here is derived from an EMBL/GenBank/DDBJ whole genome shotgun (WGS) entry which is preliminary data.</text>
</comment>
<evidence type="ECO:0000256" key="5">
    <source>
        <dbReference type="SAM" id="Phobius"/>
    </source>
</evidence>
<dbReference type="InterPro" id="IPR050475">
    <property type="entry name" value="Prenyltransferase_related"/>
</dbReference>
<protein>
    <submittedName>
        <fullName evidence="6">Uncharacterized protein</fullName>
    </submittedName>
</protein>
<evidence type="ECO:0000256" key="1">
    <source>
        <dbReference type="ARBA" id="ARBA00004141"/>
    </source>
</evidence>
<dbReference type="GO" id="GO:0016765">
    <property type="term" value="F:transferase activity, transferring alkyl or aryl (other than methyl) groups"/>
    <property type="evidence" value="ECO:0007669"/>
    <property type="project" value="InterPro"/>
</dbReference>
<dbReference type="PANTHER" id="PTHR42723:SF1">
    <property type="entry name" value="CHLOROPHYLL SYNTHASE, CHLOROPLASTIC"/>
    <property type="match status" value="1"/>
</dbReference>
<dbReference type="PANTHER" id="PTHR42723">
    <property type="entry name" value="CHLOROPHYLL SYNTHASE"/>
    <property type="match status" value="1"/>
</dbReference>
<evidence type="ECO:0000256" key="3">
    <source>
        <dbReference type="ARBA" id="ARBA00022989"/>
    </source>
</evidence>
<keyword evidence="7" id="KW-1185">Reference proteome</keyword>
<feature type="transmembrane region" description="Helical" evidence="5">
    <location>
        <begin position="220"/>
        <end position="239"/>
    </location>
</feature>